<dbReference type="EMBL" id="CP011371">
    <property type="protein sequence ID" value="AKJ27042.1"/>
    <property type="molecule type" value="Genomic_DNA"/>
</dbReference>
<protein>
    <submittedName>
        <fullName evidence="1">Uncharacterized protein</fullName>
    </submittedName>
</protein>
<dbReference type="Proteomes" id="UP000035352">
    <property type="component" value="Chromosome"/>
</dbReference>
<proteinExistence type="predicted"/>
<dbReference type="OrthoDB" id="9155535at2"/>
<keyword evidence="2" id="KW-1185">Reference proteome</keyword>
<dbReference type="AlphaFoldDB" id="A0A0G3BCJ7"/>
<evidence type="ECO:0000313" key="2">
    <source>
        <dbReference type="Proteomes" id="UP000035352"/>
    </source>
</evidence>
<reference evidence="1 2" key="1">
    <citation type="submission" date="2015-05" db="EMBL/GenBank/DDBJ databases">
        <authorList>
            <person name="Tang B."/>
            <person name="Yu Y."/>
        </authorList>
    </citation>
    <scope>NUCLEOTIDE SEQUENCE [LARGE SCALE GENOMIC DNA]</scope>
    <source>
        <strain evidence="1 2">DSM 7029</strain>
    </source>
</reference>
<sequence length="76" mass="8829">MSWKYRVVRNADGLRIFDVYYSEAGEPIATHVAPTYVYGETVSDLYEQMLLMMEALEQPVLDEAEIGRMKDLNEHE</sequence>
<accession>A0A0G3BCJ7</accession>
<dbReference type="KEGG" id="pbh:AAW51_0351"/>
<organism evidence="1 2">
    <name type="scientific">Caldimonas brevitalea</name>
    <dbReference type="NCBI Taxonomy" id="413882"/>
    <lineage>
        <taxon>Bacteria</taxon>
        <taxon>Pseudomonadati</taxon>
        <taxon>Pseudomonadota</taxon>
        <taxon>Betaproteobacteria</taxon>
        <taxon>Burkholderiales</taxon>
        <taxon>Sphaerotilaceae</taxon>
        <taxon>Caldimonas</taxon>
    </lineage>
</organism>
<name>A0A0G3BCJ7_9BURK</name>
<evidence type="ECO:0000313" key="1">
    <source>
        <dbReference type="EMBL" id="AKJ27042.1"/>
    </source>
</evidence>
<gene>
    <name evidence="1" type="ORF">AAW51_0351</name>
</gene>